<evidence type="ECO:0000256" key="1">
    <source>
        <dbReference type="SAM" id="Phobius"/>
    </source>
</evidence>
<keyword evidence="2" id="KW-0808">Transferase</keyword>
<feature type="transmembrane region" description="Helical" evidence="1">
    <location>
        <begin position="28"/>
        <end position="49"/>
    </location>
</feature>
<dbReference type="Gene3D" id="3.30.565.10">
    <property type="entry name" value="Histidine kinase-like ATPase, C-terminal domain"/>
    <property type="match status" value="1"/>
</dbReference>
<dbReference type="EMBL" id="CP035108">
    <property type="protein sequence ID" value="QAR32187.1"/>
    <property type="molecule type" value="Genomic_DNA"/>
</dbReference>
<dbReference type="Proteomes" id="UP000287502">
    <property type="component" value="Chromosome"/>
</dbReference>
<organism evidence="2 3">
    <name type="scientific">Geovibrio thiophilus</name>
    <dbReference type="NCBI Taxonomy" id="139438"/>
    <lineage>
        <taxon>Bacteria</taxon>
        <taxon>Pseudomonadati</taxon>
        <taxon>Deferribacterota</taxon>
        <taxon>Deferribacteres</taxon>
        <taxon>Deferribacterales</taxon>
        <taxon>Geovibrionaceae</taxon>
        <taxon>Geovibrio</taxon>
    </lineage>
</organism>
<accession>A0A410JVE7</accession>
<dbReference type="GO" id="GO:0016301">
    <property type="term" value="F:kinase activity"/>
    <property type="evidence" value="ECO:0007669"/>
    <property type="project" value="UniProtKB-KW"/>
</dbReference>
<dbReference type="InterPro" id="IPR036890">
    <property type="entry name" value="HATPase_C_sf"/>
</dbReference>
<dbReference type="OrthoDB" id="9786919at2"/>
<keyword evidence="1" id="KW-0812">Transmembrane</keyword>
<proteinExistence type="predicted"/>
<dbReference type="SUPFAM" id="SSF55874">
    <property type="entry name" value="ATPase domain of HSP90 chaperone/DNA topoisomerase II/histidine kinase"/>
    <property type="match status" value="1"/>
</dbReference>
<dbReference type="KEGG" id="gtl:EP073_01875"/>
<name>A0A410JVE7_9BACT</name>
<dbReference type="AlphaFoldDB" id="A0A410JVE7"/>
<dbReference type="RefSeq" id="WP_128465474.1">
    <property type="nucleotide sequence ID" value="NZ_CP035108.1"/>
</dbReference>
<evidence type="ECO:0000313" key="2">
    <source>
        <dbReference type="EMBL" id="QAR32187.1"/>
    </source>
</evidence>
<keyword evidence="2" id="KW-0418">Kinase</keyword>
<reference evidence="2 3" key="1">
    <citation type="submission" date="2019-01" db="EMBL/GenBank/DDBJ databases">
        <title>Geovibrio thiophilus DSM 11263, complete genome.</title>
        <authorList>
            <person name="Spring S."/>
            <person name="Bunk B."/>
            <person name="Sproer C."/>
        </authorList>
    </citation>
    <scope>NUCLEOTIDE SEQUENCE [LARGE SCALE GENOMIC DNA]</scope>
    <source>
        <strain evidence="2 3">DSM 11263</strain>
    </source>
</reference>
<keyword evidence="3" id="KW-1185">Reference proteome</keyword>
<gene>
    <name evidence="2" type="ORF">EP073_01875</name>
</gene>
<protein>
    <submittedName>
        <fullName evidence="2">HAMP domain-containing histidine kinase</fullName>
    </submittedName>
</protein>
<keyword evidence="1" id="KW-0472">Membrane</keyword>
<sequence>MNAIYISAVLFISTAAAAYILPQLPGRNAPFMLTLLVCATACATAFAFWRAKKNREREEELSGMILKEEKRTVGRFLIHEWRGLIQSIGIQAEMMERADNVEGVRINCGVIRKILREEAEKTDRAEFYFRKDGQNIRKSSKAVQKAVADAEIFHGKKRVKVVYNTGKKDMKSDFDKLHPCVFFALMNAFAAIKDKSGAVTLTVADRVLGFTEFLEISVEGGDMLFDKEIEDLFHPFNVSPEKFRGYFGLATVRRIASDMGGFAEAERGIDKTCVYIVIPVAK</sequence>
<evidence type="ECO:0000313" key="3">
    <source>
        <dbReference type="Proteomes" id="UP000287502"/>
    </source>
</evidence>
<keyword evidence="1" id="KW-1133">Transmembrane helix</keyword>